<dbReference type="Proteomes" id="UP001642484">
    <property type="component" value="Unassembled WGS sequence"/>
</dbReference>
<protein>
    <recommendedName>
        <fullName evidence="4">Sulfotransferase domain-containing protein</fullName>
    </recommendedName>
</protein>
<proteinExistence type="predicted"/>
<feature type="non-terminal residue" evidence="2">
    <location>
        <position position="1"/>
    </location>
</feature>
<reference evidence="2 3" key="1">
    <citation type="submission" date="2024-02" db="EMBL/GenBank/DDBJ databases">
        <authorList>
            <person name="Chen Y."/>
            <person name="Shah S."/>
            <person name="Dougan E. K."/>
            <person name="Thang M."/>
            <person name="Chan C."/>
        </authorList>
    </citation>
    <scope>NUCLEOTIDE SEQUENCE [LARGE SCALE GENOMIC DNA]</scope>
</reference>
<gene>
    <name evidence="2" type="ORF">CCMP2556_LOCUS11365</name>
</gene>
<feature type="signal peptide" evidence="1">
    <location>
        <begin position="1"/>
        <end position="35"/>
    </location>
</feature>
<sequence length="355" mass="39705">LPHPACDLWLSNLCSLLRMMISVLCALSLAKSSLADLSVSVSDSAEFAQEPSKSLLQHNVVRQKAPASVLSFEANGTELLQAVAPLKFMHTPKCGSSFSNALAHTPGMCPGLPNTVSLGPSNFGEYFDVHFWQLCPEICDQKMFSCNPPMWKHEAFGGNAINPYRGHLVTMVRDPVQRMAAGYNDPIFDFVNDSHEEWSRFRLTDEHGDPLPHTVPFEKFTKHWVGVLTTQLTRTDWLAWTDGVLLTDDDVKEAIRRLQEDFVFIGVVEQWELSMCLFRTMFGGKCFSTDFEDTRPGFHGRSAEEKYDTENVTDPFDDAVYKAAVEIFKANLAKYNVTMAACKPCFQQAGLSDLA</sequence>
<evidence type="ECO:0000313" key="2">
    <source>
        <dbReference type="EMBL" id="CAK9013658.1"/>
    </source>
</evidence>
<dbReference type="InterPro" id="IPR027417">
    <property type="entry name" value="P-loop_NTPase"/>
</dbReference>
<name>A0ABP0JH45_9DINO</name>
<comment type="caution">
    <text evidence="2">The sequence shown here is derived from an EMBL/GenBank/DDBJ whole genome shotgun (WGS) entry which is preliminary data.</text>
</comment>
<dbReference type="EMBL" id="CAXAMN010005413">
    <property type="protein sequence ID" value="CAK9013658.1"/>
    <property type="molecule type" value="Genomic_DNA"/>
</dbReference>
<evidence type="ECO:0008006" key="4">
    <source>
        <dbReference type="Google" id="ProtNLM"/>
    </source>
</evidence>
<accession>A0ABP0JH45</accession>
<organism evidence="2 3">
    <name type="scientific">Durusdinium trenchii</name>
    <dbReference type="NCBI Taxonomy" id="1381693"/>
    <lineage>
        <taxon>Eukaryota</taxon>
        <taxon>Sar</taxon>
        <taxon>Alveolata</taxon>
        <taxon>Dinophyceae</taxon>
        <taxon>Suessiales</taxon>
        <taxon>Symbiodiniaceae</taxon>
        <taxon>Durusdinium</taxon>
    </lineage>
</organism>
<keyword evidence="3" id="KW-1185">Reference proteome</keyword>
<keyword evidence="1" id="KW-0732">Signal</keyword>
<evidence type="ECO:0000313" key="3">
    <source>
        <dbReference type="Proteomes" id="UP001642484"/>
    </source>
</evidence>
<feature type="chain" id="PRO_5045278405" description="Sulfotransferase domain-containing protein" evidence="1">
    <location>
        <begin position="36"/>
        <end position="355"/>
    </location>
</feature>
<dbReference type="Gene3D" id="3.40.50.300">
    <property type="entry name" value="P-loop containing nucleotide triphosphate hydrolases"/>
    <property type="match status" value="1"/>
</dbReference>
<evidence type="ECO:0000256" key="1">
    <source>
        <dbReference type="SAM" id="SignalP"/>
    </source>
</evidence>